<dbReference type="PANTHER" id="PTHR31061">
    <property type="entry name" value="LD22376P"/>
    <property type="match status" value="1"/>
</dbReference>
<proteinExistence type="predicted"/>
<dbReference type="PANTHER" id="PTHR31061:SF34">
    <property type="entry name" value="HEPARAN-ALPHA-GLUCOSAMINIDE N-ACETYLTRANSFERASE"/>
    <property type="match status" value="1"/>
</dbReference>
<evidence type="ECO:0000313" key="2">
    <source>
        <dbReference type="Ensembl" id="ENSSGRP00000055576.1"/>
    </source>
</evidence>
<keyword evidence="3" id="KW-1185">Reference proteome</keyword>
<keyword evidence="1" id="KW-1133">Transmembrane helix</keyword>
<dbReference type="Proteomes" id="UP000472262">
    <property type="component" value="Unassembled WGS sequence"/>
</dbReference>
<keyword evidence="1" id="KW-0472">Membrane</keyword>
<accession>A0A672P3V6</accession>
<name>A0A672P3V6_SINGR</name>
<sequence>MVLSVVFFGSLSFVTCMGRMSFVLLGVMYFIVDIKEWCGQPFIYPRMNSIFVYVGHSLLGFYFPFSWEIRFQDSHWEQLFQSIWGTALWVFIAYLLYRKKKKK</sequence>
<organism evidence="2 3">
    <name type="scientific">Sinocyclocheilus grahami</name>
    <name type="common">Dianchi golden-line fish</name>
    <name type="synonym">Barbus grahami</name>
    <dbReference type="NCBI Taxonomy" id="75366"/>
    <lineage>
        <taxon>Eukaryota</taxon>
        <taxon>Metazoa</taxon>
        <taxon>Chordata</taxon>
        <taxon>Craniata</taxon>
        <taxon>Vertebrata</taxon>
        <taxon>Euteleostomi</taxon>
        <taxon>Actinopterygii</taxon>
        <taxon>Neopterygii</taxon>
        <taxon>Teleostei</taxon>
        <taxon>Ostariophysi</taxon>
        <taxon>Cypriniformes</taxon>
        <taxon>Cyprinidae</taxon>
        <taxon>Cyprininae</taxon>
        <taxon>Sinocyclocheilus</taxon>
    </lineage>
</organism>
<dbReference type="Ensembl" id="ENSSGRT00000059353.1">
    <property type="protein sequence ID" value="ENSSGRP00000055576.1"/>
    <property type="gene ID" value="ENSSGRG00000029140.1"/>
</dbReference>
<dbReference type="AlphaFoldDB" id="A0A672P3V6"/>
<feature type="transmembrane region" description="Helical" evidence="1">
    <location>
        <begin position="79"/>
        <end position="97"/>
    </location>
</feature>
<reference evidence="2" key="2">
    <citation type="submission" date="2025-09" db="UniProtKB">
        <authorList>
            <consortium name="Ensembl"/>
        </authorList>
    </citation>
    <scope>IDENTIFICATION</scope>
</reference>
<keyword evidence="1" id="KW-0812">Transmembrane</keyword>
<dbReference type="InParanoid" id="A0A672P3V6"/>
<dbReference type="OMA" id="IAYIMHP"/>
<evidence type="ECO:0000313" key="3">
    <source>
        <dbReference type="Proteomes" id="UP000472262"/>
    </source>
</evidence>
<protein>
    <submittedName>
        <fullName evidence="2">Uncharacterized protein</fullName>
    </submittedName>
</protein>
<feature type="transmembrane region" description="Helical" evidence="1">
    <location>
        <begin position="6"/>
        <end position="30"/>
    </location>
</feature>
<evidence type="ECO:0000256" key="1">
    <source>
        <dbReference type="SAM" id="Phobius"/>
    </source>
</evidence>
<reference evidence="2" key="1">
    <citation type="submission" date="2025-08" db="UniProtKB">
        <authorList>
            <consortium name="Ensembl"/>
        </authorList>
    </citation>
    <scope>IDENTIFICATION</scope>
</reference>
<feature type="transmembrane region" description="Helical" evidence="1">
    <location>
        <begin position="50"/>
        <end position="67"/>
    </location>
</feature>